<reference evidence="1 2" key="1">
    <citation type="submission" date="2023-07" db="EMBL/GenBank/DDBJ databases">
        <title>Genomic Encyclopedia of Type Strains, Phase IV (KMG-IV): sequencing the most valuable type-strain genomes for metagenomic binning, comparative biology and taxonomic classification.</title>
        <authorList>
            <person name="Goeker M."/>
        </authorList>
    </citation>
    <scope>NUCLEOTIDE SEQUENCE [LARGE SCALE GENOMIC DNA]</scope>
    <source>
        <strain evidence="1 2">T98</strain>
    </source>
</reference>
<dbReference type="EMBL" id="JAUSUY010000031">
    <property type="protein sequence ID" value="MDT3429037.1"/>
    <property type="molecule type" value="Genomic_DNA"/>
</dbReference>
<keyword evidence="2" id="KW-1185">Reference proteome</keyword>
<proteinExistence type="predicted"/>
<gene>
    <name evidence="1" type="ORF">J2Z22_004633</name>
</gene>
<dbReference type="Proteomes" id="UP001248709">
    <property type="component" value="Unassembled WGS sequence"/>
</dbReference>
<protein>
    <submittedName>
        <fullName evidence="1">Uncharacterized protein</fullName>
    </submittedName>
</protein>
<organism evidence="1 2">
    <name type="scientific">Paenibacillus forsythiae</name>
    <dbReference type="NCBI Taxonomy" id="365616"/>
    <lineage>
        <taxon>Bacteria</taxon>
        <taxon>Bacillati</taxon>
        <taxon>Bacillota</taxon>
        <taxon>Bacilli</taxon>
        <taxon>Bacillales</taxon>
        <taxon>Paenibacillaceae</taxon>
        <taxon>Paenibacillus</taxon>
    </lineage>
</organism>
<name>A0ABU3HDZ6_9BACL</name>
<accession>A0ABU3HDZ6</accession>
<comment type="caution">
    <text evidence="1">The sequence shown here is derived from an EMBL/GenBank/DDBJ whole genome shotgun (WGS) entry which is preliminary data.</text>
</comment>
<evidence type="ECO:0000313" key="2">
    <source>
        <dbReference type="Proteomes" id="UP001248709"/>
    </source>
</evidence>
<dbReference type="RefSeq" id="WP_156940554.1">
    <property type="nucleotide sequence ID" value="NZ_JAUSUY010000031.1"/>
</dbReference>
<sequence length="123" mass="14019">MRISKSDITKTNQYGGISISEMQASNMIGGVPLESLIGHEVKFKINGVLPMAKGMARDYKEFVLAVESTKDQSDYRVYIRLTSSGKTRRIVSFYLRFFSQKQITPVENGETVDVHHMEVQQWL</sequence>
<evidence type="ECO:0000313" key="1">
    <source>
        <dbReference type="EMBL" id="MDT3429037.1"/>
    </source>
</evidence>